<dbReference type="KEGG" id="mff:MFFC18_11410"/>
<keyword evidence="12" id="KW-1185">Reference proteome</keyword>
<dbReference type="AlphaFoldDB" id="A0A5B9P9J7"/>
<dbReference type="Pfam" id="PF05649">
    <property type="entry name" value="Peptidase_M13_N"/>
    <property type="match status" value="1"/>
</dbReference>
<dbReference type="PANTHER" id="PTHR11733:SF167">
    <property type="entry name" value="FI17812P1-RELATED"/>
    <property type="match status" value="1"/>
</dbReference>
<evidence type="ECO:0000256" key="8">
    <source>
        <dbReference type="SAM" id="SignalP"/>
    </source>
</evidence>
<evidence type="ECO:0000256" key="3">
    <source>
        <dbReference type="ARBA" id="ARBA00022670"/>
    </source>
</evidence>
<evidence type="ECO:0000313" key="11">
    <source>
        <dbReference type="EMBL" id="QEG21286.1"/>
    </source>
</evidence>
<protein>
    <submittedName>
        <fullName evidence="11">Neutral endopeptidase</fullName>
        <ecNumber evidence="11">3.4.24.-</ecNumber>
    </submittedName>
</protein>
<gene>
    <name evidence="11" type="primary">pepO</name>
    <name evidence="11" type="ORF">MFFC18_11410</name>
</gene>
<dbReference type="CDD" id="cd08662">
    <property type="entry name" value="M13"/>
    <property type="match status" value="1"/>
</dbReference>
<dbReference type="InterPro" id="IPR024079">
    <property type="entry name" value="MetalloPept_cat_dom_sf"/>
</dbReference>
<keyword evidence="7" id="KW-0482">Metalloprotease</keyword>
<dbReference type="Gene3D" id="3.40.390.10">
    <property type="entry name" value="Collagenase (Catalytic Domain)"/>
    <property type="match status" value="1"/>
</dbReference>
<evidence type="ECO:0000313" key="12">
    <source>
        <dbReference type="Proteomes" id="UP000322214"/>
    </source>
</evidence>
<dbReference type="InterPro" id="IPR018497">
    <property type="entry name" value="Peptidase_M13_C"/>
</dbReference>
<dbReference type="PROSITE" id="PS51885">
    <property type="entry name" value="NEPRILYSIN"/>
    <property type="match status" value="1"/>
</dbReference>
<feature type="domain" description="Peptidase M13 C-terminal" evidence="9">
    <location>
        <begin position="474"/>
        <end position="674"/>
    </location>
</feature>
<dbReference type="EMBL" id="CP042912">
    <property type="protein sequence ID" value="QEG21286.1"/>
    <property type="molecule type" value="Genomic_DNA"/>
</dbReference>
<dbReference type="SUPFAM" id="SSF55486">
    <property type="entry name" value="Metalloproteases ('zincins'), catalytic domain"/>
    <property type="match status" value="1"/>
</dbReference>
<feature type="signal peptide" evidence="8">
    <location>
        <begin position="1"/>
        <end position="23"/>
    </location>
</feature>
<dbReference type="InterPro" id="IPR042089">
    <property type="entry name" value="Peptidase_M13_dom_2"/>
</dbReference>
<evidence type="ECO:0000259" key="9">
    <source>
        <dbReference type="Pfam" id="PF01431"/>
    </source>
</evidence>
<keyword evidence="3" id="KW-0645">Protease</keyword>
<dbReference type="GO" id="GO:0016485">
    <property type="term" value="P:protein processing"/>
    <property type="evidence" value="ECO:0007669"/>
    <property type="project" value="TreeGrafter"/>
</dbReference>
<feature type="domain" description="Peptidase M13 N-terminal" evidence="10">
    <location>
        <begin position="42"/>
        <end position="422"/>
    </location>
</feature>
<dbReference type="PRINTS" id="PR00786">
    <property type="entry name" value="NEPRILYSIN"/>
</dbReference>
<proteinExistence type="inferred from homology"/>
<dbReference type="GO" id="GO:0046872">
    <property type="term" value="F:metal ion binding"/>
    <property type="evidence" value="ECO:0007669"/>
    <property type="project" value="UniProtKB-KW"/>
</dbReference>
<comment type="cofactor">
    <cofactor evidence="1">
        <name>Zn(2+)</name>
        <dbReference type="ChEBI" id="CHEBI:29105"/>
    </cofactor>
</comment>
<evidence type="ECO:0000256" key="5">
    <source>
        <dbReference type="ARBA" id="ARBA00022801"/>
    </source>
</evidence>
<dbReference type="InterPro" id="IPR008753">
    <property type="entry name" value="Peptidase_M13_N"/>
</dbReference>
<evidence type="ECO:0000256" key="4">
    <source>
        <dbReference type="ARBA" id="ARBA00022723"/>
    </source>
</evidence>
<keyword evidence="4" id="KW-0479">Metal-binding</keyword>
<dbReference type="EC" id="3.4.24.-" evidence="11"/>
<dbReference type="InterPro" id="IPR000718">
    <property type="entry name" value="Peptidase_M13"/>
</dbReference>
<keyword evidence="6" id="KW-0862">Zinc</keyword>
<accession>A0A5B9P9J7</accession>
<evidence type="ECO:0000256" key="6">
    <source>
        <dbReference type="ARBA" id="ARBA00022833"/>
    </source>
</evidence>
<name>A0A5B9P9J7_9BACT</name>
<comment type="similarity">
    <text evidence="2">Belongs to the peptidase M13 family.</text>
</comment>
<dbReference type="Gene3D" id="1.10.1380.10">
    <property type="entry name" value="Neutral endopeptidase , domain2"/>
    <property type="match status" value="1"/>
</dbReference>
<evidence type="ECO:0000256" key="2">
    <source>
        <dbReference type="ARBA" id="ARBA00007357"/>
    </source>
</evidence>
<evidence type="ECO:0000256" key="1">
    <source>
        <dbReference type="ARBA" id="ARBA00001947"/>
    </source>
</evidence>
<reference evidence="11 12" key="1">
    <citation type="submission" date="2019-08" db="EMBL/GenBank/DDBJ databases">
        <title>Deep-cultivation of Planctomycetes and their phenomic and genomic characterization uncovers novel biology.</title>
        <authorList>
            <person name="Wiegand S."/>
            <person name="Jogler M."/>
            <person name="Boedeker C."/>
            <person name="Pinto D."/>
            <person name="Vollmers J."/>
            <person name="Rivas-Marin E."/>
            <person name="Kohn T."/>
            <person name="Peeters S.H."/>
            <person name="Heuer A."/>
            <person name="Rast P."/>
            <person name="Oberbeckmann S."/>
            <person name="Bunk B."/>
            <person name="Jeske O."/>
            <person name="Meyerdierks A."/>
            <person name="Storesund J.E."/>
            <person name="Kallscheuer N."/>
            <person name="Luecker S."/>
            <person name="Lage O.M."/>
            <person name="Pohl T."/>
            <person name="Merkel B.J."/>
            <person name="Hornburger P."/>
            <person name="Mueller R.-W."/>
            <person name="Bruemmer F."/>
            <person name="Labrenz M."/>
            <person name="Spormann A.M."/>
            <person name="Op den Camp H."/>
            <person name="Overmann J."/>
            <person name="Amann R."/>
            <person name="Jetten M.S.M."/>
            <person name="Mascher T."/>
            <person name="Medema M.H."/>
            <person name="Devos D.P."/>
            <person name="Kaster A.-K."/>
            <person name="Ovreas L."/>
            <person name="Rohde M."/>
            <person name="Galperin M.Y."/>
            <person name="Jogler C."/>
        </authorList>
    </citation>
    <scope>NUCLEOTIDE SEQUENCE [LARGE SCALE GENOMIC DNA]</scope>
    <source>
        <strain evidence="11 12">FC18</strain>
    </source>
</reference>
<dbReference type="GO" id="GO:0005886">
    <property type="term" value="C:plasma membrane"/>
    <property type="evidence" value="ECO:0007669"/>
    <property type="project" value="TreeGrafter"/>
</dbReference>
<dbReference type="GO" id="GO:0004222">
    <property type="term" value="F:metalloendopeptidase activity"/>
    <property type="evidence" value="ECO:0007669"/>
    <property type="project" value="InterPro"/>
</dbReference>
<dbReference type="OrthoDB" id="9775677at2"/>
<keyword evidence="8" id="KW-0732">Signal</keyword>
<organism evidence="11 12">
    <name type="scientific">Mariniblastus fucicola</name>
    <dbReference type="NCBI Taxonomy" id="980251"/>
    <lineage>
        <taxon>Bacteria</taxon>
        <taxon>Pseudomonadati</taxon>
        <taxon>Planctomycetota</taxon>
        <taxon>Planctomycetia</taxon>
        <taxon>Pirellulales</taxon>
        <taxon>Pirellulaceae</taxon>
        <taxon>Mariniblastus</taxon>
    </lineage>
</organism>
<feature type="chain" id="PRO_5023048412" evidence="8">
    <location>
        <begin position="24"/>
        <end position="678"/>
    </location>
</feature>
<dbReference type="Proteomes" id="UP000322214">
    <property type="component" value="Chromosome"/>
</dbReference>
<dbReference type="RefSeq" id="WP_075081710.1">
    <property type="nucleotide sequence ID" value="NZ_CP042912.1"/>
</dbReference>
<dbReference type="PANTHER" id="PTHR11733">
    <property type="entry name" value="ZINC METALLOPROTEASE FAMILY M13 NEPRILYSIN-RELATED"/>
    <property type="match status" value="1"/>
</dbReference>
<dbReference type="STRING" id="980251.GCA_001642875_01799"/>
<keyword evidence="5 11" id="KW-0378">Hydrolase</keyword>
<evidence type="ECO:0000259" key="10">
    <source>
        <dbReference type="Pfam" id="PF05649"/>
    </source>
</evidence>
<sequence length="678" mass="76413" precursor="true">MNCILRYSLSLLLVLSSAALSHAQDEQTAGLDTTSFNRDIRPQDDLFEFVNGTWLKNTPIPADKSNYGSFTKLADLSEERLKAIVEELSAADHPKGSDEQKVGDFFKAYMDVEKANELGAAPIQEELAKIDALESKEALIEHFGSLDQMGVSTPLGAYISQDAKVSTQYIVHLVQNGTTLPDRDYYLVRHEEKNESARAAYMQYVEKLVELTGSSIDGEEVFAFETRLADASWSNIKLRDAEGRYNKYKTEDLAKLTPGIDWSVLFEASGVEPGDEVIVNTPSYFEKLDEIMQQTSLETLKEYAKFHLIDRFAPYLSEPFVIAHFDLHRKELAGVTEQRPRWKRAIAAISGGRGFGALGEVVGKIYVQRHFKPEAKEKMDRLVKNLLKAFGTSIDGLAWMSDETKAKAKVKLSKIRTKIGYPTKWRDYSALEVEPADLVGNTIRSAKVEHDRQVQKLGKPIDREEWGMTPQTVNAYYNPTKNEIVFPAAILQTPFFSADTPAPLNYGGIGAVIGHEISHAFDDQGSRYDGDGNLNNWWTDADREAFEKLTTQLVEQYDGYEPLPGKFVKGDFTLGENIADLSGLEIAHRAMSFELDGKDPIEVAGWNQDQLFFVGWSRVWARKYREAEMMKRLLTDPHSPSAYRANGPVTNIDAFYKAFDLKEGDQLFKPESQRIKIW</sequence>
<dbReference type="Pfam" id="PF01431">
    <property type="entry name" value="Peptidase_M13"/>
    <property type="match status" value="1"/>
</dbReference>
<evidence type="ECO:0000256" key="7">
    <source>
        <dbReference type="ARBA" id="ARBA00023049"/>
    </source>
</evidence>